<dbReference type="Pfam" id="PF05920">
    <property type="entry name" value="Homeobox_KN"/>
    <property type="match status" value="1"/>
</dbReference>
<keyword evidence="9" id="KW-1185">Reference proteome</keyword>
<name>A0A7M7N9Y0_STRPU</name>
<dbReference type="GO" id="GO:0006355">
    <property type="term" value="P:regulation of DNA-templated transcription"/>
    <property type="evidence" value="ECO:0007669"/>
    <property type="project" value="InterPro"/>
</dbReference>
<dbReference type="SUPFAM" id="SSF46689">
    <property type="entry name" value="Homeodomain-like"/>
    <property type="match status" value="1"/>
</dbReference>
<dbReference type="Pfam" id="PF16493">
    <property type="entry name" value="Meis_PKNOX_N"/>
    <property type="match status" value="1"/>
</dbReference>
<dbReference type="FunFam" id="1.10.10.60:FF:000004">
    <property type="entry name" value="Meis2 homeobox isoform 2c"/>
    <property type="match status" value="1"/>
</dbReference>
<feature type="region of interest" description="Disordered" evidence="6">
    <location>
        <begin position="337"/>
        <end position="358"/>
    </location>
</feature>
<feature type="compositionally biased region" description="Polar residues" evidence="6">
    <location>
        <begin position="349"/>
        <end position="358"/>
    </location>
</feature>
<organism evidence="8 9">
    <name type="scientific">Strongylocentrotus purpuratus</name>
    <name type="common">Purple sea urchin</name>
    <dbReference type="NCBI Taxonomy" id="7668"/>
    <lineage>
        <taxon>Eukaryota</taxon>
        <taxon>Metazoa</taxon>
        <taxon>Echinodermata</taxon>
        <taxon>Eleutherozoa</taxon>
        <taxon>Echinozoa</taxon>
        <taxon>Echinoidea</taxon>
        <taxon>Euechinoidea</taxon>
        <taxon>Echinacea</taxon>
        <taxon>Camarodonta</taxon>
        <taxon>Echinidea</taxon>
        <taxon>Strongylocentrotidae</taxon>
        <taxon>Strongylocentrotus</taxon>
    </lineage>
</organism>
<dbReference type="GO" id="GO:0003677">
    <property type="term" value="F:DNA binding"/>
    <property type="evidence" value="ECO:0007669"/>
    <property type="project" value="UniProtKB-UniRule"/>
</dbReference>
<dbReference type="InterPro" id="IPR050224">
    <property type="entry name" value="TALE_homeobox"/>
</dbReference>
<feature type="DNA-binding region" description="Homeobox" evidence="5">
    <location>
        <begin position="269"/>
        <end position="331"/>
    </location>
</feature>
<dbReference type="InterPro" id="IPR008422">
    <property type="entry name" value="KN_HD"/>
</dbReference>
<dbReference type="PROSITE" id="PS50071">
    <property type="entry name" value="HOMEOBOX_2"/>
    <property type="match status" value="1"/>
</dbReference>
<dbReference type="Proteomes" id="UP000007110">
    <property type="component" value="Unassembled WGS sequence"/>
</dbReference>
<dbReference type="InterPro" id="IPR032453">
    <property type="entry name" value="PKNOX/Meis_N"/>
</dbReference>
<reference evidence="8" key="2">
    <citation type="submission" date="2021-01" db="UniProtKB">
        <authorList>
            <consortium name="EnsemblMetazoa"/>
        </authorList>
    </citation>
    <scope>IDENTIFICATION</scope>
</reference>
<evidence type="ECO:0000256" key="6">
    <source>
        <dbReference type="SAM" id="MobiDB-lite"/>
    </source>
</evidence>
<accession>A0A7M7N9Y0</accession>
<sequence length="458" mass="50669">MQQSSSEEAAEIKHRPAGTRTVPASVLKAGTESVGNLTPEEAEELQVQLEKDKRAVYQHPLFPLMALLFEKCEQATQSPDPPTSASFDVDIEEFVNRLKREGSTFFIEDTEIDTLMIKAIQVLRIHLLELEKVNELCKDFCHRYITCLKSKMHSENLLRDERGESAQFDSQYLTNGDLLDLEPPPSEHNQISQNHPTSTPNSQAVILQHGAHSQANQYQAATVVNSAGQVVYTPVLPQGVVTPQGILTQGDLRVAMADAAEVNDLLNKRKPKRGVLPKHATTVMRSWLFQHIVHPYPSEDEKRMIAAQTNLTMLQVNNWFINARRRILQPMLDASNPEAATKNKKPKSQNRPSTQRFWPQSLAQLGQTTTITQATAGGTSSLDRRNMDDEASAALDSVRHLSSDSMSPMLGVRQRSPSSVSSLDNLGASGADSLHDNDDDDDDLSTNLELGSDSGMVD</sequence>
<evidence type="ECO:0000256" key="5">
    <source>
        <dbReference type="PROSITE-ProRule" id="PRU00108"/>
    </source>
</evidence>
<feature type="compositionally biased region" description="Polar residues" evidence="6">
    <location>
        <begin position="187"/>
        <end position="201"/>
    </location>
</feature>
<dbReference type="InterPro" id="IPR009057">
    <property type="entry name" value="Homeodomain-like_sf"/>
</dbReference>
<comment type="similarity">
    <text evidence="1">Belongs to the TALE/MEIS homeobox family.</text>
</comment>
<evidence type="ECO:0000256" key="2">
    <source>
        <dbReference type="ARBA" id="ARBA00023125"/>
    </source>
</evidence>
<protein>
    <recommendedName>
        <fullName evidence="7">Homeobox domain-containing protein</fullName>
    </recommendedName>
</protein>
<feature type="compositionally biased region" description="Polar residues" evidence="6">
    <location>
        <begin position="415"/>
        <end position="424"/>
    </location>
</feature>
<evidence type="ECO:0000313" key="8">
    <source>
        <dbReference type="EnsemblMetazoa" id="XP_030833333"/>
    </source>
</evidence>
<feature type="domain" description="Homeobox" evidence="7">
    <location>
        <begin position="267"/>
        <end position="330"/>
    </location>
</feature>
<feature type="region of interest" description="Disordered" evidence="6">
    <location>
        <begin position="1"/>
        <end position="31"/>
    </location>
</feature>
<dbReference type="AlphaFoldDB" id="A0A7M7N9Y0"/>
<keyword evidence="2 5" id="KW-0238">DNA-binding</keyword>
<dbReference type="GeneID" id="591795"/>
<evidence type="ECO:0000259" key="7">
    <source>
        <dbReference type="PROSITE" id="PS50071"/>
    </source>
</evidence>
<dbReference type="RefSeq" id="XP_030833333.1">
    <property type="nucleotide sequence ID" value="XM_030977473.1"/>
</dbReference>
<proteinExistence type="inferred from homology"/>
<dbReference type="GO" id="GO:0005634">
    <property type="term" value="C:nucleus"/>
    <property type="evidence" value="ECO:0007669"/>
    <property type="project" value="UniProtKB-SubCell"/>
</dbReference>
<comment type="subcellular location">
    <subcellularLocation>
        <location evidence="5">Nucleus</location>
    </subcellularLocation>
</comment>
<keyword evidence="3 5" id="KW-0371">Homeobox</keyword>
<dbReference type="EnsemblMetazoa" id="XM_030977473">
    <property type="protein sequence ID" value="XP_030833333"/>
    <property type="gene ID" value="LOC591795"/>
</dbReference>
<evidence type="ECO:0000256" key="3">
    <source>
        <dbReference type="ARBA" id="ARBA00023155"/>
    </source>
</evidence>
<feature type="region of interest" description="Disordered" evidence="6">
    <location>
        <begin position="395"/>
        <end position="458"/>
    </location>
</feature>
<dbReference type="CDD" id="cd00086">
    <property type="entry name" value="homeodomain"/>
    <property type="match status" value="1"/>
</dbReference>
<dbReference type="InterPro" id="IPR001356">
    <property type="entry name" value="HD"/>
</dbReference>
<dbReference type="SMART" id="SM00389">
    <property type="entry name" value="HOX"/>
    <property type="match status" value="1"/>
</dbReference>
<reference evidence="9" key="1">
    <citation type="submission" date="2015-02" db="EMBL/GenBank/DDBJ databases">
        <title>Genome sequencing for Strongylocentrotus purpuratus.</title>
        <authorList>
            <person name="Murali S."/>
            <person name="Liu Y."/>
            <person name="Vee V."/>
            <person name="English A."/>
            <person name="Wang M."/>
            <person name="Skinner E."/>
            <person name="Han Y."/>
            <person name="Muzny D.M."/>
            <person name="Worley K.C."/>
            <person name="Gibbs R.A."/>
        </authorList>
    </citation>
    <scope>NUCLEOTIDE SEQUENCE</scope>
</reference>
<dbReference type="PANTHER" id="PTHR11850">
    <property type="entry name" value="HOMEOBOX PROTEIN TRANSCRIPTION FACTORS"/>
    <property type="match status" value="1"/>
</dbReference>
<evidence type="ECO:0000256" key="1">
    <source>
        <dbReference type="ARBA" id="ARBA00009661"/>
    </source>
</evidence>
<dbReference type="Gene3D" id="1.10.10.60">
    <property type="entry name" value="Homeodomain-like"/>
    <property type="match status" value="1"/>
</dbReference>
<evidence type="ECO:0000313" key="9">
    <source>
        <dbReference type="Proteomes" id="UP000007110"/>
    </source>
</evidence>
<keyword evidence="4 5" id="KW-0539">Nucleus</keyword>
<feature type="region of interest" description="Disordered" evidence="6">
    <location>
        <begin position="176"/>
        <end position="201"/>
    </location>
</feature>
<evidence type="ECO:0000256" key="4">
    <source>
        <dbReference type="ARBA" id="ARBA00023242"/>
    </source>
</evidence>